<comment type="caution">
    <text evidence="1">The sequence shown here is derived from an EMBL/GenBank/DDBJ whole genome shotgun (WGS) entry which is preliminary data.</text>
</comment>
<dbReference type="EMBL" id="CAMAPF010000073">
    <property type="protein sequence ID" value="CAH9092649.1"/>
    <property type="molecule type" value="Genomic_DNA"/>
</dbReference>
<name>A0AAV0D8J1_9ASTE</name>
<evidence type="ECO:0008006" key="3">
    <source>
        <dbReference type="Google" id="ProtNLM"/>
    </source>
</evidence>
<keyword evidence="2" id="KW-1185">Reference proteome</keyword>
<reference evidence="1" key="1">
    <citation type="submission" date="2022-07" db="EMBL/GenBank/DDBJ databases">
        <authorList>
            <person name="Macas J."/>
            <person name="Novak P."/>
            <person name="Neumann P."/>
        </authorList>
    </citation>
    <scope>NUCLEOTIDE SEQUENCE</scope>
</reference>
<organism evidence="1 2">
    <name type="scientific">Cuscuta epithymum</name>
    <dbReference type="NCBI Taxonomy" id="186058"/>
    <lineage>
        <taxon>Eukaryota</taxon>
        <taxon>Viridiplantae</taxon>
        <taxon>Streptophyta</taxon>
        <taxon>Embryophyta</taxon>
        <taxon>Tracheophyta</taxon>
        <taxon>Spermatophyta</taxon>
        <taxon>Magnoliopsida</taxon>
        <taxon>eudicotyledons</taxon>
        <taxon>Gunneridae</taxon>
        <taxon>Pentapetalae</taxon>
        <taxon>asterids</taxon>
        <taxon>lamiids</taxon>
        <taxon>Solanales</taxon>
        <taxon>Convolvulaceae</taxon>
        <taxon>Cuscuteae</taxon>
        <taxon>Cuscuta</taxon>
        <taxon>Cuscuta subgen. Cuscuta</taxon>
    </lineage>
</organism>
<proteinExistence type="predicted"/>
<evidence type="ECO:0000313" key="2">
    <source>
        <dbReference type="Proteomes" id="UP001152523"/>
    </source>
</evidence>
<dbReference type="AlphaFoldDB" id="A0AAV0D8J1"/>
<accession>A0AAV0D8J1</accession>
<dbReference type="Proteomes" id="UP001152523">
    <property type="component" value="Unassembled WGS sequence"/>
</dbReference>
<gene>
    <name evidence="1" type="ORF">CEPIT_LOCUS12191</name>
</gene>
<sequence length="136" mass="16215">MTNVLLTTDRRRKIQVDISRECRFCHEDDESTICLFKYCRLVAELWSKAGMDLRRTTNSLQDWVEHIFNTITQEELWRFISILWSIWKECNKVIWNNKTFNPSHVISIGAPMLQVGERPKAYQQCHIEGWNREPNG</sequence>
<protein>
    <recommendedName>
        <fullName evidence="3">Reverse transcriptase zinc-binding domain-containing protein</fullName>
    </recommendedName>
</protein>
<evidence type="ECO:0000313" key="1">
    <source>
        <dbReference type="EMBL" id="CAH9092649.1"/>
    </source>
</evidence>